<evidence type="ECO:0000259" key="1">
    <source>
        <dbReference type="Pfam" id="PF06985"/>
    </source>
</evidence>
<dbReference type="Proteomes" id="UP001174936">
    <property type="component" value="Unassembled WGS sequence"/>
</dbReference>
<dbReference type="InterPro" id="IPR010730">
    <property type="entry name" value="HET"/>
</dbReference>
<sequence length="710" mass="80300">MGPPLLFHPGSGPDPDDEIRNARAWYRRIELPPEDKSLNLCSRHRALALTWDQFKAWPAGQDLPPHTGLGSLPEIKLKSEYCNFCRLVYRAVGDVPMDGTDVVGCWIRDGEIAGARTTSLRMRIVPHQIGLEDTRLPFQPFDVVPFDSGPQSSQTPFFGRRLKERQIDFSLVRNWMQQCAHWHGVECRPSRTNWKAGSSADNGVPFIRLLDLSENCLIETHSPGPFVCLSYVWGRAPVFKTLQGNIEQLKQPGSLESQLNAFPRSIRDAIEVVKMLGERFLWVDSICIVQDDDDDKERQISVMDRVYETASLTLVLAGGDSADSGIGGLEDGSRRTEQNTAHYSGSLVLVQLLPNCNQAIGKSVWNSRGWTYQERLLSNRCLVFIDDTVYFQCHRATWGEDYTAEDMRMAVCAPMMDIELSLNLDPSRAPLIAQHRINTHRTAYFPYYCRLVEEYTSRHMSFETDRILGFEAVLNKFRTTYGLSFMYGLPEEMLHESLLWQPGNRMKRVAGGKTSWPMFPSWSWAGWIGAVEYNSPHDFNGLPPKPDIFHSAPPASNAHSPPGFSPYGIGLRTRIGQFRLIIDDRSGKPEPPGRPFYRFGISTSSPPSSGEDPWLGSTRLPGRWRRKYRDGFTSPFWFIVLSEAYGFGADELGKMAAKKREPYSVLNVMLVEKLQPSPRQNQLVVERLGVGRMTKDAWSAVTELADILIV</sequence>
<proteinExistence type="predicted"/>
<dbReference type="PANTHER" id="PTHR33112:SF12">
    <property type="entry name" value="HETEROKARYON INCOMPATIBILITY DOMAIN-CONTAINING PROTEIN"/>
    <property type="match status" value="1"/>
</dbReference>
<dbReference type="Pfam" id="PF06985">
    <property type="entry name" value="HET"/>
    <property type="match status" value="1"/>
</dbReference>
<dbReference type="AlphaFoldDB" id="A0AA40CUY1"/>
<feature type="domain" description="Heterokaryon incompatibility" evidence="1">
    <location>
        <begin position="226"/>
        <end position="374"/>
    </location>
</feature>
<keyword evidence="3" id="KW-1185">Reference proteome</keyword>
<gene>
    <name evidence="2" type="ORF">B0T16DRAFT_323017</name>
</gene>
<organism evidence="2 3">
    <name type="scientific">Cercophora newfieldiana</name>
    <dbReference type="NCBI Taxonomy" id="92897"/>
    <lineage>
        <taxon>Eukaryota</taxon>
        <taxon>Fungi</taxon>
        <taxon>Dikarya</taxon>
        <taxon>Ascomycota</taxon>
        <taxon>Pezizomycotina</taxon>
        <taxon>Sordariomycetes</taxon>
        <taxon>Sordariomycetidae</taxon>
        <taxon>Sordariales</taxon>
        <taxon>Lasiosphaeriaceae</taxon>
        <taxon>Cercophora</taxon>
    </lineage>
</organism>
<comment type="caution">
    <text evidence="2">The sequence shown here is derived from an EMBL/GenBank/DDBJ whole genome shotgun (WGS) entry which is preliminary data.</text>
</comment>
<accession>A0AA40CUY1</accession>
<reference evidence="2" key="1">
    <citation type="submission" date="2023-06" db="EMBL/GenBank/DDBJ databases">
        <title>Genome-scale phylogeny and comparative genomics of the fungal order Sordariales.</title>
        <authorList>
            <consortium name="Lawrence Berkeley National Laboratory"/>
            <person name="Hensen N."/>
            <person name="Bonometti L."/>
            <person name="Westerberg I."/>
            <person name="Brannstrom I.O."/>
            <person name="Guillou S."/>
            <person name="Cros-Aarteil S."/>
            <person name="Calhoun S."/>
            <person name="Haridas S."/>
            <person name="Kuo A."/>
            <person name="Mondo S."/>
            <person name="Pangilinan J."/>
            <person name="Riley R."/>
            <person name="Labutti K."/>
            <person name="Andreopoulos B."/>
            <person name="Lipzen A."/>
            <person name="Chen C."/>
            <person name="Yanf M."/>
            <person name="Daum C."/>
            <person name="Ng V."/>
            <person name="Clum A."/>
            <person name="Steindorff A."/>
            <person name="Ohm R."/>
            <person name="Martin F."/>
            <person name="Silar P."/>
            <person name="Natvig D."/>
            <person name="Lalanne C."/>
            <person name="Gautier V."/>
            <person name="Ament-Velasquez S.L."/>
            <person name="Kruys A."/>
            <person name="Hutchinson M.I."/>
            <person name="Powell A.J."/>
            <person name="Barry K."/>
            <person name="Miller A.N."/>
            <person name="Grigoriev I.V."/>
            <person name="Debuchy R."/>
            <person name="Gladieux P."/>
            <person name="Thoren M.H."/>
            <person name="Johannesson H."/>
        </authorList>
    </citation>
    <scope>NUCLEOTIDE SEQUENCE</scope>
    <source>
        <strain evidence="2">SMH2532-1</strain>
    </source>
</reference>
<dbReference type="EMBL" id="JAULSV010000002">
    <property type="protein sequence ID" value="KAK0652325.1"/>
    <property type="molecule type" value="Genomic_DNA"/>
</dbReference>
<evidence type="ECO:0000313" key="3">
    <source>
        <dbReference type="Proteomes" id="UP001174936"/>
    </source>
</evidence>
<dbReference type="PANTHER" id="PTHR33112">
    <property type="entry name" value="DOMAIN PROTEIN, PUTATIVE-RELATED"/>
    <property type="match status" value="1"/>
</dbReference>
<name>A0AA40CUY1_9PEZI</name>
<protein>
    <submittedName>
        <fullName evidence="2">Heterokaryon incompatibility protein-domain-containing protein</fullName>
    </submittedName>
</protein>
<evidence type="ECO:0000313" key="2">
    <source>
        <dbReference type="EMBL" id="KAK0652325.1"/>
    </source>
</evidence>